<accession>A0A0C2IEM4</accession>
<evidence type="ECO:0000313" key="1">
    <source>
        <dbReference type="EMBL" id="KII63738.1"/>
    </source>
</evidence>
<evidence type="ECO:0000313" key="2">
    <source>
        <dbReference type="Proteomes" id="UP000031668"/>
    </source>
</evidence>
<name>A0A0C2IEM4_THEKT</name>
<dbReference type="EMBL" id="JWZT01004602">
    <property type="protein sequence ID" value="KII63738.1"/>
    <property type="molecule type" value="Genomic_DNA"/>
</dbReference>
<gene>
    <name evidence="1" type="ORF">RF11_08124</name>
</gene>
<reference evidence="1 2" key="1">
    <citation type="journal article" date="2014" name="Genome Biol. Evol.">
        <title>The genome of the myxosporean Thelohanellus kitauei shows adaptations to nutrient acquisition within its fish host.</title>
        <authorList>
            <person name="Yang Y."/>
            <person name="Xiong J."/>
            <person name="Zhou Z."/>
            <person name="Huo F."/>
            <person name="Miao W."/>
            <person name="Ran C."/>
            <person name="Liu Y."/>
            <person name="Zhang J."/>
            <person name="Feng J."/>
            <person name="Wang M."/>
            <person name="Wang M."/>
            <person name="Wang L."/>
            <person name="Yao B."/>
        </authorList>
    </citation>
    <scope>NUCLEOTIDE SEQUENCE [LARGE SCALE GENOMIC DNA]</scope>
    <source>
        <strain evidence="1">Wuqing</strain>
    </source>
</reference>
<comment type="caution">
    <text evidence="1">The sequence shown here is derived from an EMBL/GenBank/DDBJ whole genome shotgun (WGS) entry which is preliminary data.</text>
</comment>
<dbReference type="AlphaFoldDB" id="A0A0C2IEM4"/>
<sequence length="126" mass="13749">MNPTYKNVPSFGIVVASTRYLSTPFTALGTQRMKKPKESPQIAFTSSYCYVNIIFGVSGTQAPTEESGMMSKYPEGKLAFKIRSGAFGLVWLARASELFTLAALSRAIPKSLHQGTGHPLDSEKRV</sequence>
<keyword evidence="2" id="KW-1185">Reference proteome</keyword>
<protein>
    <submittedName>
        <fullName evidence="1">Uncharacterized protein</fullName>
    </submittedName>
</protein>
<dbReference type="Proteomes" id="UP000031668">
    <property type="component" value="Unassembled WGS sequence"/>
</dbReference>
<proteinExistence type="predicted"/>
<organism evidence="1 2">
    <name type="scientific">Thelohanellus kitauei</name>
    <name type="common">Myxosporean</name>
    <dbReference type="NCBI Taxonomy" id="669202"/>
    <lineage>
        <taxon>Eukaryota</taxon>
        <taxon>Metazoa</taxon>
        <taxon>Cnidaria</taxon>
        <taxon>Myxozoa</taxon>
        <taxon>Myxosporea</taxon>
        <taxon>Bivalvulida</taxon>
        <taxon>Platysporina</taxon>
        <taxon>Myxobolidae</taxon>
        <taxon>Thelohanellus</taxon>
    </lineage>
</organism>